<proteinExistence type="predicted"/>
<gene>
    <name evidence="2" type="ORF">UFOVP1100_10</name>
    <name evidence="3" type="ORF">UFOVP1461_13</name>
    <name evidence="4" type="ORF">UFOVP1612_37</name>
    <name evidence="1" type="ORF">UFOVP839_6</name>
</gene>
<reference evidence="2" key="1">
    <citation type="submission" date="2020-05" db="EMBL/GenBank/DDBJ databases">
        <authorList>
            <person name="Chiriac C."/>
            <person name="Salcher M."/>
            <person name="Ghai R."/>
            <person name="Kavagutti S V."/>
        </authorList>
    </citation>
    <scope>NUCLEOTIDE SEQUENCE</scope>
</reference>
<dbReference type="EMBL" id="LR797045">
    <property type="protein sequence ID" value="CAB4183538.1"/>
    <property type="molecule type" value="Genomic_DNA"/>
</dbReference>
<dbReference type="EMBL" id="LR796783">
    <property type="protein sequence ID" value="CAB4165948.1"/>
    <property type="molecule type" value="Genomic_DNA"/>
</dbReference>
<sequence>MSCRQCGKKTELLCARSDCWNTAANLKIVIKAEVDPKLAEKAAVAQFQQNFHKVASWAQANGSMRPIDKDAIRKMASETVYAAMTYAAIARSL</sequence>
<protein>
    <submittedName>
        <fullName evidence="2">Uncharacterized protein</fullName>
    </submittedName>
</protein>
<organism evidence="2">
    <name type="scientific">uncultured Caudovirales phage</name>
    <dbReference type="NCBI Taxonomy" id="2100421"/>
    <lineage>
        <taxon>Viruses</taxon>
        <taxon>Duplodnaviria</taxon>
        <taxon>Heunggongvirae</taxon>
        <taxon>Uroviricota</taxon>
        <taxon>Caudoviricetes</taxon>
        <taxon>Peduoviridae</taxon>
        <taxon>Maltschvirus</taxon>
        <taxon>Maltschvirus maltsch</taxon>
    </lineage>
</organism>
<name>A0A6J5QRC7_9CAUD</name>
<dbReference type="EMBL" id="LR797411">
    <property type="protein sequence ID" value="CAB4214072.1"/>
    <property type="molecule type" value="Genomic_DNA"/>
</dbReference>
<dbReference type="EMBL" id="LR797476">
    <property type="protein sequence ID" value="CAB4219312.1"/>
    <property type="molecule type" value="Genomic_DNA"/>
</dbReference>
<evidence type="ECO:0000313" key="2">
    <source>
        <dbReference type="EMBL" id="CAB4183538.1"/>
    </source>
</evidence>
<evidence type="ECO:0000313" key="4">
    <source>
        <dbReference type="EMBL" id="CAB4219312.1"/>
    </source>
</evidence>
<evidence type="ECO:0000313" key="1">
    <source>
        <dbReference type="EMBL" id="CAB4165948.1"/>
    </source>
</evidence>
<evidence type="ECO:0000313" key="3">
    <source>
        <dbReference type="EMBL" id="CAB4214072.1"/>
    </source>
</evidence>
<accession>A0A6J5QRC7</accession>